<proteinExistence type="predicted"/>
<dbReference type="Gene3D" id="3.40.50.2300">
    <property type="match status" value="1"/>
</dbReference>
<evidence type="ECO:0000313" key="3">
    <source>
        <dbReference type="EMBL" id="MBK1669888.1"/>
    </source>
</evidence>
<gene>
    <name evidence="3" type="ORF">CKO28_17775</name>
</gene>
<evidence type="ECO:0000256" key="1">
    <source>
        <dbReference type="ARBA" id="ARBA00022849"/>
    </source>
</evidence>
<dbReference type="PANTHER" id="PTHR43428">
    <property type="entry name" value="ARSENATE REDUCTASE"/>
    <property type="match status" value="1"/>
</dbReference>
<reference evidence="3 4" key="1">
    <citation type="journal article" date="2020" name="Microorganisms">
        <title>Osmotic Adaptation and Compatible Solute Biosynthesis of Phototrophic Bacteria as Revealed from Genome Analyses.</title>
        <authorList>
            <person name="Imhoff J.F."/>
            <person name="Rahn T."/>
            <person name="Kunzel S."/>
            <person name="Keller A."/>
            <person name="Neulinger S.C."/>
        </authorList>
    </citation>
    <scope>NUCLEOTIDE SEQUENCE [LARGE SCALE GENOMIC DNA]</scope>
    <source>
        <strain evidence="3 4">DSM 9895</strain>
    </source>
</reference>
<accession>A0ABS1DK72</accession>
<keyword evidence="4" id="KW-1185">Reference proteome</keyword>
<dbReference type="CDD" id="cd16345">
    <property type="entry name" value="LMWP_ArsC"/>
    <property type="match status" value="1"/>
</dbReference>
<dbReference type="SMART" id="SM00226">
    <property type="entry name" value="LMWPc"/>
    <property type="match status" value="1"/>
</dbReference>
<organism evidence="3 4">
    <name type="scientific">Rhodovibrio sodomensis</name>
    <dbReference type="NCBI Taxonomy" id="1088"/>
    <lineage>
        <taxon>Bacteria</taxon>
        <taxon>Pseudomonadati</taxon>
        <taxon>Pseudomonadota</taxon>
        <taxon>Alphaproteobacteria</taxon>
        <taxon>Rhodospirillales</taxon>
        <taxon>Rhodovibrionaceae</taxon>
        <taxon>Rhodovibrio</taxon>
    </lineage>
</organism>
<sequence>MRDLPDSVLFSCTHNSVRSAMAEGLLKYLLGHRLYVDSAGVREGEINGFVIAVMDELGIDMTKHRAKTFDQLTDTSFDLIITLSPEAQHRAVEMTRTMACDVEFWPTFDPTLVEGTREIQLDAFRQVRDDLLKKLKDRFPLDLKPVP</sequence>
<evidence type="ECO:0000259" key="2">
    <source>
        <dbReference type="SMART" id="SM00226"/>
    </source>
</evidence>
<keyword evidence="1" id="KW-0059">Arsenical resistance</keyword>
<dbReference type="Pfam" id="PF01451">
    <property type="entry name" value="LMWPc"/>
    <property type="match status" value="1"/>
</dbReference>
<dbReference type="EMBL" id="NRRL01000065">
    <property type="protein sequence ID" value="MBK1669888.1"/>
    <property type="molecule type" value="Genomic_DNA"/>
</dbReference>
<dbReference type="PANTHER" id="PTHR43428:SF1">
    <property type="entry name" value="ARSENATE REDUCTASE"/>
    <property type="match status" value="1"/>
</dbReference>
<protein>
    <submittedName>
        <fullName evidence="3">Low molecular weight phosphatase family protein</fullName>
    </submittedName>
</protein>
<evidence type="ECO:0000313" key="4">
    <source>
        <dbReference type="Proteomes" id="UP001296873"/>
    </source>
</evidence>
<dbReference type="SUPFAM" id="SSF52788">
    <property type="entry name" value="Phosphotyrosine protein phosphatases I"/>
    <property type="match status" value="1"/>
</dbReference>
<dbReference type="Proteomes" id="UP001296873">
    <property type="component" value="Unassembled WGS sequence"/>
</dbReference>
<name>A0ABS1DK72_9PROT</name>
<dbReference type="InterPro" id="IPR023485">
    <property type="entry name" value="Ptyr_pPase"/>
</dbReference>
<dbReference type="RefSeq" id="WP_200342232.1">
    <property type="nucleotide sequence ID" value="NZ_NRRL01000065.1"/>
</dbReference>
<comment type="caution">
    <text evidence="3">The sequence shown here is derived from an EMBL/GenBank/DDBJ whole genome shotgun (WGS) entry which is preliminary data.</text>
</comment>
<feature type="domain" description="Phosphotyrosine protein phosphatase I" evidence="2">
    <location>
        <begin position="6"/>
        <end position="138"/>
    </location>
</feature>
<dbReference type="InterPro" id="IPR036196">
    <property type="entry name" value="Ptyr_pPase_sf"/>
</dbReference>